<dbReference type="SUPFAM" id="SSF50978">
    <property type="entry name" value="WD40 repeat-like"/>
    <property type="match status" value="1"/>
</dbReference>
<dbReference type="HAMAP" id="MF_03037">
    <property type="entry name" value="ciao1"/>
    <property type="match status" value="1"/>
</dbReference>
<keyword evidence="1 4" id="KW-0853">WD repeat</keyword>
<evidence type="ECO:0000256" key="4">
    <source>
        <dbReference type="PROSITE-ProRule" id="PRU00221"/>
    </source>
</evidence>
<feature type="repeat" description="WD" evidence="4">
    <location>
        <begin position="323"/>
        <end position="336"/>
    </location>
</feature>
<dbReference type="InterPro" id="IPR001680">
    <property type="entry name" value="WD40_rpt"/>
</dbReference>
<reference evidence="5 8" key="3">
    <citation type="submission" date="2018-06" db="EMBL/GenBank/DDBJ databases">
        <title>Population genomics shows no distinction between pathogenic Candida krusei and environmental Pichia kudriavzevii: One species, four names.</title>
        <authorList>
            <person name="Douglass A.P."/>
            <person name="Offei B."/>
            <person name="Braun-Galleani S."/>
            <person name="Coughlan A.Y."/>
            <person name="Martos A."/>
            <person name="Ortiz-Merino R.A."/>
            <person name="Byrne K.P."/>
            <person name="Wolfe K.H."/>
        </authorList>
    </citation>
    <scope>NUCLEOTIDE SEQUENCE [LARGE SCALE GENOMIC DNA]</scope>
    <source>
        <strain evidence="5 8">CBS573</strain>
    </source>
</reference>
<dbReference type="EMBL" id="MQVM01000002">
    <property type="protein sequence ID" value="ONH77380.1"/>
    <property type="molecule type" value="Genomic_DNA"/>
</dbReference>
<dbReference type="Proteomes" id="UP000249293">
    <property type="component" value="Chromosome 2"/>
</dbReference>
<dbReference type="InterPro" id="IPR028608">
    <property type="entry name" value="CIAO1/Cia1"/>
</dbReference>
<evidence type="ECO:0000256" key="3">
    <source>
        <dbReference type="HAMAP-Rule" id="MF_03037"/>
    </source>
</evidence>
<accession>A0A1V2LTM9</accession>
<dbReference type="Gene3D" id="2.130.10.10">
    <property type="entry name" value="YVTN repeat-like/Quinoprotein amine dehydrogenase"/>
    <property type="match status" value="1"/>
</dbReference>
<dbReference type="PROSITE" id="PS50082">
    <property type="entry name" value="WD_REPEATS_2"/>
    <property type="match status" value="4"/>
</dbReference>
<protein>
    <recommendedName>
        <fullName evidence="3">Probable cytosolic iron-sulfur protein assembly protein 1</fullName>
    </recommendedName>
</protein>
<dbReference type="Pfam" id="PF00400">
    <property type="entry name" value="WD40"/>
    <property type="match status" value="5"/>
</dbReference>
<comment type="similarity">
    <text evidence="3">Belongs to the WD repeat CIA1 family.</text>
</comment>
<dbReference type="PANTHER" id="PTHR19920:SF0">
    <property type="entry name" value="CYTOSOLIC IRON-SULFUR PROTEIN ASSEMBLY PROTEIN CIAO1-RELATED"/>
    <property type="match status" value="1"/>
</dbReference>
<feature type="repeat" description="WD" evidence="4">
    <location>
        <begin position="10"/>
        <end position="51"/>
    </location>
</feature>
<evidence type="ECO:0000313" key="6">
    <source>
        <dbReference type="EMBL" id="ONH77380.1"/>
    </source>
</evidence>
<dbReference type="STRING" id="4909.A0A1V2LTM9"/>
<reference evidence="7" key="1">
    <citation type="journal article" date="2017" name="Genome Announc.">
        <title>Genome sequences of Cyberlindnera fabianii 65, Pichia kudriavzevii 129, and Saccharomyces cerevisiae 131 isolated from fermented masau fruits in Zimbabwe.</title>
        <authorList>
            <person name="van Rijswijck I.M.H."/>
            <person name="Derks M.F.L."/>
            <person name="Abee T."/>
            <person name="de Ridder D."/>
            <person name="Smid E.J."/>
        </authorList>
    </citation>
    <scope>NUCLEOTIDE SEQUENCE [LARGE SCALE GENOMIC DNA]</scope>
    <source>
        <strain evidence="7">129</strain>
    </source>
</reference>
<comment type="function">
    <text evidence="3">Essential component of the cytosolic iron-sulfur (Fe/S) protein assembly machinery. Required for the maturation of extramitochondrial Fe/S proteins.</text>
</comment>
<dbReference type="OrthoDB" id="284782at2759"/>
<feature type="repeat" description="WD" evidence="4">
    <location>
        <begin position="107"/>
        <end position="148"/>
    </location>
</feature>
<dbReference type="GO" id="GO:0097361">
    <property type="term" value="C:cytosolic [4Fe-4S] assembly targeting complex"/>
    <property type="evidence" value="ECO:0007669"/>
    <property type="project" value="InterPro"/>
</dbReference>
<evidence type="ECO:0000313" key="7">
    <source>
        <dbReference type="Proteomes" id="UP000189274"/>
    </source>
</evidence>
<dbReference type="GO" id="GO:0016226">
    <property type="term" value="P:iron-sulfur cluster assembly"/>
    <property type="evidence" value="ECO:0007669"/>
    <property type="project" value="UniProtKB-UniRule"/>
</dbReference>
<dbReference type="PANTHER" id="PTHR19920">
    <property type="entry name" value="WD40 PROTEIN CIAO1"/>
    <property type="match status" value="1"/>
</dbReference>
<dbReference type="PROSITE" id="PS50294">
    <property type="entry name" value="WD_REPEATS_REGION"/>
    <property type="match status" value="1"/>
</dbReference>
<evidence type="ECO:0000313" key="8">
    <source>
        <dbReference type="Proteomes" id="UP000249293"/>
    </source>
</evidence>
<dbReference type="SMART" id="SM00320">
    <property type="entry name" value="WD40"/>
    <property type="match status" value="7"/>
</dbReference>
<dbReference type="InterPro" id="IPR015943">
    <property type="entry name" value="WD40/YVTN_repeat-like_dom_sf"/>
</dbReference>
<evidence type="ECO:0000313" key="5">
    <source>
        <dbReference type="EMBL" id="AWU75946.1"/>
    </source>
</evidence>
<dbReference type="AlphaFoldDB" id="A0A1V2LTM9"/>
<dbReference type="Proteomes" id="UP000189274">
    <property type="component" value="Unassembled WGS sequence"/>
</dbReference>
<name>A0A1V2LTM9_PICKU</name>
<dbReference type="EMBL" id="CP028774">
    <property type="protein sequence ID" value="AWU75946.1"/>
    <property type="molecule type" value="Genomic_DNA"/>
</dbReference>
<evidence type="ECO:0000256" key="2">
    <source>
        <dbReference type="ARBA" id="ARBA00022737"/>
    </source>
</evidence>
<reference evidence="6" key="2">
    <citation type="submission" date="2017-01" db="EMBL/GenBank/DDBJ databases">
        <authorList>
            <person name="Mah S.A."/>
            <person name="Swanson W.J."/>
            <person name="Moy G.W."/>
            <person name="Vacquier V.D."/>
        </authorList>
    </citation>
    <scope>NUCLEOTIDE SEQUENCE [LARGE SCALE GENOMIC DNA]</scope>
    <source>
        <strain evidence="6">129</strain>
    </source>
</reference>
<dbReference type="VEuPathDB" id="FungiDB:C5L36_0B11780"/>
<feature type="repeat" description="WD" evidence="4">
    <location>
        <begin position="153"/>
        <end position="186"/>
    </location>
</feature>
<keyword evidence="8" id="KW-1185">Reference proteome</keyword>
<sequence>MPELELLGEIQAHEEPVWAVSTHSSLPLLATCSSDKTSKVYDISDLNNIRAVTTLDEQTHTKTIRSVSFKPSTTREYPTLALGSFDSTCSVWGADTPESEWELLAVIEGHENEVKCIDWSLDGKYLATCARDKTIWVWETDEMNEEFECIAVLSEHEGDVKFVKWNNINGEHSFLSCSYDDTLRIWRQDDYDEDEFNCVGIIRFECTVWSATWIDEDTVACSTDGGQVLMYERASHPSSSDGLPSTVKKVEEWKISPSFKVANHNGPVYSIVSKKGVLVSVGSDGVITKMEKKEGEWRVSGDKKLGHGVREINGVAITNEGVIVTCGDDGVVRIWR</sequence>
<evidence type="ECO:0000256" key="1">
    <source>
        <dbReference type="ARBA" id="ARBA00022574"/>
    </source>
</evidence>
<organism evidence="6 7">
    <name type="scientific">Pichia kudriavzevii</name>
    <name type="common">Yeast</name>
    <name type="synonym">Issatchenkia orientalis</name>
    <dbReference type="NCBI Taxonomy" id="4909"/>
    <lineage>
        <taxon>Eukaryota</taxon>
        <taxon>Fungi</taxon>
        <taxon>Dikarya</taxon>
        <taxon>Ascomycota</taxon>
        <taxon>Saccharomycotina</taxon>
        <taxon>Pichiomycetes</taxon>
        <taxon>Pichiales</taxon>
        <taxon>Pichiaceae</taxon>
        <taxon>Pichia</taxon>
    </lineage>
</organism>
<gene>
    <name evidence="3" type="primary">CIA1</name>
    <name evidence="6" type="ORF">BOH78_0677</name>
    <name evidence="5" type="ORF">C5L36_0B11780</name>
</gene>
<dbReference type="InterPro" id="IPR036322">
    <property type="entry name" value="WD40_repeat_dom_sf"/>
</dbReference>
<keyword evidence="2" id="KW-0677">Repeat</keyword>
<proteinExistence type="inferred from homology"/>